<dbReference type="InterPro" id="IPR005467">
    <property type="entry name" value="His_kinase_dom"/>
</dbReference>
<keyword evidence="3" id="KW-0597">Phosphoprotein</keyword>
<gene>
    <name evidence="7" type="ORF">A3B84_02950</name>
</gene>
<feature type="transmembrane region" description="Helical" evidence="5">
    <location>
        <begin position="20"/>
        <end position="39"/>
    </location>
</feature>
<feature type="coiled-coil region" evidence="4">
    <location>
        <begin position="295"/>
        <end position="322"/>
    </location>
</feature>
<evidence type="ECO:0000313" key="7">
    <source>
        <dbReference type="EMBL" id="OGI71074.1"/>
    </source>
</evidence>
<dbReference type="SMART" id="SM00387">
    <property type="entry name" value="HATPase_c"/>
    <property type="match status" value="1"/>
</dbReference>
<feature type="transmembrane region" description="Helical" evidence="5">
    <location>
        <begin position="213"/>
        <end position="235"/>
    </location>
</feature>
<comment type="catalytic activity">
    <reaction evidence="1">
        <text>ATP + protein L-histidine = ADP + protein N-phospho-L-histidine.</text>
        <dbReference type="EC" id="2.7.13.3"/>
    </reaction>
</comment>
<dbReference type="PANTHER" id="PTHR43547:SF2">
    <property type="entry name" value="HYBRID SIGNAL TRANSDUCTION HISTIDINE KINASE C"/>
    <property type="match status" value="1"/>
</dbReference>
<sequence length="547" mass="62419">MCQWDTARFLIFSDNVFGTLIYYSHFLALILSFLVGLFVFWKDRKSLVNKLLFLIMFLFSVWVFFDLILWANEKNHFIMFFWSAMLIIEPLIYALCVYFIDVFVEKKDVTFKKKVGIFSLLLPVIILLPTKFALVSFDLTNCFREPVEGFIATYYVYFIEIIYSLWILVYAVRKYRQSIPEMRKQIVLITLGVILFLLSFVSGNIVGSFTENWTLAQIGLFSMPIFVVFLAYMIVKFKTFNIKMFGAQALVFALGFLVLGIIFIRAIENVRAVAAVTLLLIVFVGYLLIKGVKKEIKQKEELARLNINLQELIKQRESLVHLVTHKVKGSFTRSKYIFAGILDGTFGDINDEVKKRAGQGLESDNMGIETVDLVLNAANLEKGTIKYEMKILNFKELVDKTISEKRISAEAKGLKLETEIKEDVYNVSGDSIWLKEVANNLVENSIKYTKEGKITVGLKKEPTSEGKNSKILFYVRDTGVGITSEDKSNLFTEGGRGKESVKINVDSTGYGLYSVRLIVEAHNGKVWMEPNKEEGSGSIFFVELDAQ</sequence>
<keyword evidence="5" id="KW-0472">Membrane</keyword>
<feature type="transmembrane region" description="Helical" evidence="5">
    <location>
        <begin position="51"/>
        <end position="71"/>
    </location>
</feature>
<feature type="transmembrane region" description="Helical" evidence="5">
    <location>
        <begin position="185"/>
        <end position="207"/>
    </location>
</feature>
<protein>
    <recommendedName>
        <fullName evidence="2">histidine kinase</fullName>
        <ecNumber evidence="2">2.7.13.3</ecNumber>
    </recommendedName>
</protein>
<evidence type="ECO:0000256" key="1">
    <source>
        <dbReference type="ARBA" id="ARBA00000085"/>
    </source>
</evidence>
<dbReference type="GO" id="GO:0000155">
    <property type="term" value="F:phosphorelay sensor kinase activity"/>
    <property type="evidence" value="ECO:0007669"/>
    <property type="project" value="TreeGrafter"/>
</dbReference>
<comment type="caution">
    <text evidence="7">The sequence shown here is derived from an EMBL/GenBank/DDBJ whole genome shotgun (WGS) entry which is preliminary data.</text>
</comment>
<accession>A0A1F6VN39</accession>
<keyword evidence="4" id="KW-0175">Coiled coil</keyword>
<dbReference type="InterPro" id="IPR003594">
    <property type="entry name" value="HATPase_dom"/>
</dbReference>
<proteinExistence type="predicted"/>
<organism evidence="7 8">
    <name type="scientific">Candidatus Nomurabacteria bacterium RIFCSPHIGHO2_02_FULL_35_13</name>
    <dbReference type="NCBI Taxonomy" id="1801748"/>
    <lineage>
        <taxon>Bacteria</taxon>
        <taxon>Candidatus Nomuraibacteriota</taxon>
    </lineage>
</organism>
<dbReference type="InterPro" id="IPR004358">
    <property type="entry name" value="Sig_transdc_His_kin-like_C"/>
</dbReference>
<dbReference type="InterPro" id="IPR036890">
    <property type="entry name" value="HATPase_C_sf"/>
</dbReference>
<dbReference type="EMBL" id="MFTY01000020">
    <property type="protein sequence ID" value="OGI71074.1"/>
    <property type="molecule type" value="Genomic_DNA"/>
</dbReference>
<keyword evidence="5" id="KW-0812">Transmembrane</keyword>
<dbReference type="PROSITE" id="PS50109">
    <property type="entry name" value="HIS_KIN"/>
    <property type="match status" value="1"/>
</dbReference>
<evidence type="ECO:0000256" key="4">
    <source>
        <dbReference type="SAM" id="Coils"/>
    </source>
</evidence>
<keyword evidence="5" id="KW-1133">Transmembrane helix</keyword>
<dbReference type="AlphaFoldDB" id="A0A1F6VN39"/>
<feature type="transmembrane region" description="Helical" evidence="5">
    <location>
        <begin position="77"/>
        <end position="103"/>
    </location>
</feature>
<feature type="transmembrane region" description="Helical" evidence="5">
    <location>
        <begin position="272"/>
        <end position="289"/>
    </location>
</feature>
<dbReference type="Proteomes" id="UP000177112">
    <property type="component" value="Unassembled WGS sequence"/>
</dbReference>
<feature type="transmembrane region" description="Helical" evidence="5">
    <location>
        <begin position="154"/>
        <end position="173"/>
    </location>
</feature>
<dbReference type="PRINTS" id="PR00344">
    <property type="entry name" value="BCTRLSENSOR"/>
</dbReference>
<evidence type="ECO:0000256" key="2">
    <source>
        <dbReference type="ARBA" id="ARBA00012438"/>
    </source>
</evidence>
<evidence type="ECO:0000256" key="3">
    <source>
        <dbReference type="ARBA" id="ARBA00022553"/>
    </source>
</evidence>
<feature type="transmembrane region" description="Helical" evidence="5">
    <location>
        <begin position="115"/>
        <end position="134"/>
    </location>
</feature>
<evidence type="ECO:0000313" key="8">
    <source>
        <dbReference type="Proteomes" id="UP000177112"/>
    </source>
</evidence>
<dbReference type="PANTHER" id="PTHR43547">
    <property type="entry name" value="TWO-COMPONENT HISTIDINE KINASE"/>
    <property type="match status" value="1"/>
</dbReference>
<reference evidence="7 8" key="1">
    <citation type="journal article" date="2016" name="Nat. Commun.">
        <title>Thousands of microbial genomes shed light on interconnected biogeochemical processes in an aquifer system.</title>
        <authorList>
            <person name="Anantharaman K."/>
            <person name="Brown C.T."/>
            <person name="Hug L.A."/>
            <person name="Sharon I."/>
            <person name="Castelle C.J."/>
            <person name="Probst A.J."/>
            <person name="Thomas B.C."/>
            <person name="Singh A."/>
            <person name="Wilkins M.J."/>
            <person name="Karaoz U."/>
            <person name="Brodie E.L."/>
            <person name="Williams K.H."/>
            <person name="Hubbard S.S."/>
            <person name="Banfield J.F."/>
        </authorList>
    </citation>
    <scope>NUCLEOTIDE SEQUENCE [LARGE SCALE GENOMIC DNA]</scope>
</reference>
<dbReference type="Gene3D" id="3.30.565.10">
    <property type="entry name" value="Histidine kinase-like ATPase, C-terminal domain"/>
    <property type="match status" value="1"/>
</dbReference>
<evidence type="ECO:0000259" key="6">
    <source>
        <dbReference type="PROSITE" id="PS50109"/>
    </source>
</evidence>
<evidence type="ECO:0000256" key="5">
    <source>
        <dbReference type="SAM" id="Phobius"/>
    </source>
</evidence>
<feature type="domain" description="Histidine kinase" evidence="6">
    <location>
        <begin position="371"/>
        <end position="547"/>
    </location>
</feature>
<name>A0A1F6VN39_9BACT</name>
<dbReference type="EC" id="2.7.13.3" evidence="2"/>
<dbReference type="Pfam" id="PF02518">
    <property type="entry name" value="HATPase_c"/>
    <property type="match status" value="1"/>
</dbReference>
<feature type="transmembrane region" description="Helical" evidence="5">
    <location>
        <begin position="247"/>
        <end position="266"/>
    </location>
</feature>
<dbReference type="STRING" id="1801748.A3B84_02950"/>
<dbReference type="SUPFAM" id="SSF55874">
    <property type="entry name" value="ATPase domain of HSP90 chaperone/DNA topoisomerase II/histidine kinase"/>
    <property type="match status" value="1"/>
</dbReference>